<keyword evidence="2" id="KW-1185">Reference proteome</keyword>
<evidence type="ECO:0000313" key="2">
    <source>
        <dbReference type="Proteomes" id="UP001596044"/>
    </source>
</evidence>
<sequence>MKEGYGWVDGAKLKESSNWKFHQGDIPGFHAFNASNIKENMQVILLTNKDIDPKDFGRGPGYIR</sequence>
<organism evidence="1 2">
    <name type="scientific">Paenibacillus aestuarii</name>
    <dbReference type="NCBI Taxonomy" id="516965"/>
    <lineage>
        <taxon>Bacteria</taxon>
        <taxon>Bacillati</taxon>
        <taxon>Bacillota</taxon>
        <taxon>Bacilli</taxon>
        <taxon>Bacillales</taxon>
        <taxon>Paenibacillaceae</taxon>
        <taxon>Paenibacillus</taxon>
    </lineage>
</organism>
<comment type="caution">
    <text evidence="1">The sequence shown here is derived from an EMBL/GenBank/DDBJ whole genome shotgun (WGS) entry which is preliminary data.</text>
</comment>
<protein>
    <submittedName>
        <fullName evidence="1">Uncharacterized protein</fullName>
    </submittedName>
</protein>
<gene>
    <name evidence="1" type="ORF">ACFPOG_16760</name>
</gene>
<reference evidence="2" key="1">
    <citation type="journal article" date="2019" name="Int. J. Syst. Evol. Microbiol.">
        <title>The Global Catalogue of Microorganisms (GCM) 10K type strain sequencing project: providing services to taxonomists for standard genome sequencing and annotation.</title>
        <authorList>
            <consortium name="The Broad Institute Genomics Platform"/>
            <consortium name="The Broad Institute Genome Sequencing Center for Infectious Disease"/>
            <person name="Wu L."/>
            <person name="Ma J."/>
        </authorList>
    </citation>
    <scope>NUCLEOTIDE SEQUENCE [LARGE SCALE GENOMIC DNA]</scope>
    <source>
        <strain evidence="2">KACC 11904</strain>
    </source>
</reference>
<accession>A0ABW0KAW0</accession>
<evidence type="ECO:0000313" key="1">
    <source>
        <dbReference type="EMBL" id="MFC5449903.1"/>
    </source>
</evidence>
<name>A0ABW0KAW0_9BACL</name>
<proteinExistence type="predicted"/>
<dbReference type="Proteomes" id="UP001596044">
    <property type="component" value="Unassembled WGS sequence"/>
</dbReference>
<dbReference type="EMBL" id="JBHSMJ010000022">
    <property type="protein sequence ID" value="MFC5449903.1"/>
    <property type="molecule type" value="Genomic_DNA"/>
</dbReference>
<dbReference type="RefSeq" id="WP_270884892.1">
    <property type="nucleotide sequence ID" value="NZ_JAQFVF010000080.1"/>
</dbReference>